<dbReference type="InterPro" id="IPR027417">
    <property type="entry name" value="P-loop_NTPase"/>
</dbReference>
<protein>
    <recommendedName>
        <fullName evidence="4">BTB domain-containing protein</fullName>
    </recommendedName>
</protein>
<dbReference type="InterPro" id="IPR006689">
    <property type="entry name" value="Small_GTPase_ARF/SAR"/>
</dbReference>
<dbReference type="CDD" id="cd18300">
    <property type="entry name" value="BTB2_POZ_RhoBTB"/>
    <property type="match status" value="1"/>
</dbReference>
<dbReference type="GO" id="GO:0007264">
    <property type="term" value="P:small GTPase-mediated signal transduction"/>
    <property type="evidence" value="ECO:0007669"/>
    <property type="project" value="InterPro"/>
</dbReference>
<dbReference type="Pfam" id="PF00071">
    <property type="entry name" value="Ras"/>
    <property type="match status" value="1"/>
</dbReference>
<evidence type="ECO:0000256" key="3">
    <source>
        <dbReference type="SAM" id="MobiDB-lite"/>
    </source>
</evidence>
<dbReference type="EMBL" id="CADCXV010000813">
    <property type="protein sequence ID" value="CAB0036242.1"/>
    <property type="molecule type" value="Genomic_DNA"/>
</dbReference>
<feature type="compositionally biased region" description="Low complexity" evidence="3">
    <location>
        <begin position="310"/>
        <end position="331"/>
    </location>
</feature>
<dbReference type="InterPro" id="IPR011333">
    <property type="entry name" value="SKP1/BTB/POZ_sf"/>
</dbReference>
<dbReference type="CDD" id="cd01873">
    <property type="entry name" value="RhoBTB"/>
    <property type="match status" value="1"/>
</dbReference>
<dbReference type="CDD" id="cd18186">
    <property type="entry name" value="BTB_POZ_ZBTB_KLHL-like"/>
    <property type="match status" value="1"/>
</dbReference>
<feature type="region of interest" description="Disordered" evidence="3">
    <location>
        <begin position="624"/>
        <end position="651"/>
    </location>
</feature>
<dbReference type="SMART" id="SM00177">
    <property type="entry name" value="ARF"/>
    <property type="match status" value="1"/>
</dbReference>
<evidence type="ECO:0000256" key="2">
    <source>
        <dbReference type="ARBA" id="ARBA00023134"/>
    </source>
</evidence>
<dbReference type="OrthoDB" id="6020506at2759"/>
<evidence type="ECO:0000313" key="6">
    <source>
        <dbReference type="Proteomes" id="UP000479190"/>
    </source>
</evidence>
<dbReference type="SUPFAM" id="SSF52540">
    <property type="entry name" value="P-loop containing nucleoside triphosphate hydrolases"/>
    <property type="match status" value="1"/>
</dbReference>
<dbReference type="GO" id="GO:0001667">
    <property type="term" value="P:ameboidal-type cell migration"/>
    <property type="evidence" value="ECO:0007669"/>
    <property type="project" value="UniProtKB-ARBA"/>
</dbReference>
<dbReference type="SMART" id="SM00174">
    <property type="entry name" value="RHO"/>
    <property type="match status" value="1"/>
</dbReference>
<dbReference type="PROSITE" id="PS51421">
    <property type="entry name" value="RAS"/>
    <property type="match status" value="1"/>
</dbReference>
<accession>A0A6H5IL80</accession>
<sequence length="899" mass="102321">MDNEQPHQELVKCVVVGDTAVGKTRLICARACNKHVSLSQLLTTHVPTVWAIDQYRIYKDVLERSWEVVDNVNVSLRLWDTFGDHEKDRRFAYGRSDVVLLCFSITNPVSLRNCKAMWYPEIRRFCPHTPVLLVGCKNDLRYMYRDEAYLSHFRDRGAAAPFVRATRKSDLVMPDEARAVARELGVQYYETSVFTYYGVNEVFENSIRAALIARRQQRFWMTNLKKVQRPLPQAPFCPPEPRAPELQLAPSSYEDNLAALWQSLEHTDVVLVCADSSSNNNDTFEAHRCFLAAASPAFHRLFTMDLLNNQQQQQQQQQQQLGTPRSSSDSSTLGSFGEATVGEFNDDTECLIRLEQSKANKVWDQIKRRSSFQVMSSHESQRRAIGATRELNHPAFQSLRVIVADNGNGTFQQTTLVTLSKIITSQALQQCLQFIYTGNLDKRCHHLKEVRQAAEFLEIPQLLMLLDNVGPRAGDLFIYGDVNRQFKHAVRQRLEALCLEQGLFADVVFELDDGSLPAHRAILTARCDMMKAMLSGDFRESTAKIVRDFSLYLRFVAILIAFPGVREYTFHKLLCYLYTDEIPAISSAKCLNLLELANRLCLPRLVNLVEARVIEDLERLAKNETSSSSSSSGVGDNNTHDPEDQGGGSSSNEAMDNCLRLLELCKLHNADQLADWCMNYLCVNYNRICRASPRSLKLLHPDNQEYLSEHRWPPVWYLKDYDYYQKCLAEQDRETKVPVKRSSSPASKQGCLCFSTSNSRSRSASRSRKARKSAAAAATAALQKAANSAEEEEEEEEEDEEDDDNDEYDRRHTHRALSLLLRARVYRGLLLLLLLHGPPAAVSSCVYVHLFEAMKPHEIQEKLGLTRIRDRNWFVQPSCATTGDGLYEGLTWLTSNHKL</sequence>
<name>A0A6H5IL80_9HYME</name>
<dbReference type="PROSITE" id="PS51420">
    <property type="entry name" value="RHO"/>
    <property type="match status" value="1"/>
</dbReference>
<dbReference type="PROSITE" id="PS51419">
    <property type="entry name" value="RAB"/>
    <property type="match status" value="1"/>
</dbReference>
<dbReference type="Proteomes" id="UP000479190">
    <property type="component" value="Unassembled WGS sequence"/>
</dbReference>
<feature type="region of interest" description="Disordered" evidence="3">
    <location>
        <begin position="309"/>
        <end position="340"/>
    </location>
</feature>
<reference evidence="5 6" key="1">
    <citation type="submission" date="2020-02" db="EMBL/GenBank/DDBJ databases">
        <authorList>
            <person name="Ferguson B K."/>
        </authorList>
    </citation>
    <scope>NUCLEOTIDE SEQUENCE [LARGE SCALE GENOMIC DNA]</scope>
</reference>
<feature type="compositionally biased region" description="Acidic residues" evidence="3">
    <location>
        <begin position="789"/>
        <end position="807"/>
    </location>
</feature>
<dbReference type="CDD" id="cd18499">
    <property type="entry name" value="BACK_RHOBTB"/>
    <property type="match status" value="1"/>
</dbReference>
<feature type="region of interest" description="Disordered" evidence="3">
    <location>
        <begin position="777"/>
        <end position="810"/>
    </location>
</feature>
<dbReference type="SMART" id="SM00173">
    <property type="entry name" value="RAS"/>
    <property type="match status" value="1"/>
</dbReference>
<dbReference type="PRINTS" id="PR00449">
    <property type="entry name" value="RASTRNSFRMNG"/>
</dbReference>
<dbReference type="GO" id="GO:0035099">
    <property type="term" value="P:hemocyte migration"/>
    <property type="evidence" value="ECO:0007669"/>
    <property type="project" value="UniProtKB-ARBA"/>
</dbReference>
<dbReference type="GO" id="GO:0035006">
    <property type="term" value="P:melanization defense response"/>
    <property type="evidence" value="ECO:0007669"/>
    <property type="project" value="UniProtKB-ARBA"/>
</dbReference>
<dbReference type="FunFam" id="3.40.50.300:FF:000177">
    <property type="entry name" value="Rho-related BTB domain-containing protein 2"/>
    <property type="match status" value="1"/>
</dbReference>
<feature type="domain" description="BTB" evidence="4">
    <location>
        <begin position="505"/>
        <end position="586"/>
    </location>
</feature>
<dbReference type="Gene3D" id="3.30.710.10">
    <property type="entry name" value="Potassium Channel Kv1.1, Chain A"/>
    <property type="match status" value="2"/>
</dbReference>
<dbReference type="GO" id="GO:0005525">
    <property type="term" value="F:GTP binding"/>
    <property type="evidence" value="ECO:0007669"/>
    <property type="project" value="UniProtKB-KW"/>
</dbReference>
<evidence type="ECO:0000256" key="1">
    <source>
        <dbReference type="ARBA" id="ARBA00022741"/>
    </source>
</evidence>
<dbReference type="Pfam" id="PF00025">
    <property type="entry name" value="Arf"/>
    <property type="match status" value="1"/>
</dbReference>
<dbReference type="InterPro" id="IPR000210">
    <property type="entry name" value="BTB/POZ_dom"/>
</dbReference>
<dbReference type="AlphaFoldDB" id="A0A6H5IL80"/>
<dbReference type="GO" id="GO:0022412">
    <property type="term" value="P:cellular process involved in reproduction in multicellular organism"/>
    <property type="evidence" value="ECO:0007669"/>
    <property type="project" value="UniProtKB-ARBA"/>
</dbReference>
<keyword evidence="2" id="KW-0342">GTP-binding</keyword>
<dbReference type="SMART" id="SM00175">
    <property type="entry name" value="RAB"/>
    <property type="match status" value="1"/>
</dbReference>
<dbReference type="InterPro" id="IPR003578">
    <property type="entry name" value="Small_GTPase_Rho"/>
</dbReference>
<feature type="compositionally biased region" description="Low complexity" evidence="3">
    <location>
        <begin position="777"/>
        <end position="788"/>
    </location>
</feature>
<organism evidence="5 6">
    <name type="scientific">Trichogramma brassicae</name>
    <dbReference type="NCBI Taxonomy" id="86971"/>
    <lineage>
        <taxon>Eukaryota</taxon>
        <taxon>Metazoa</taxon>
        <taxon>Ecdysozoa</taxon>
        <taxon>Arthropoda</taxon>
        <taxon>Hexapoda</taxon>
        <taxon>Insecta</taxon>
        <taxon>Pterygota</taxon>
        <taxon>Neoptera</taxon>
        <taxon>Endopterygota</taxon>
        <taxon>Hymenoptera</taxon>
        <taxon>Apocrita</taxon>
        <taxon>Proctotrupomorpha</taxon>
        <taxon>Chalcidoidea</taxon>
        <taxon>Trichogrammatidae</taxon>
        <taxon>Trichogramma</taxon>
    </lineage>
</organism>
<gene>
    <name evidence="5" type="ORF">TBRA_LOCUS8118</name>
</gene>
<dbReference type="GO" id="GO:0003924">
    <property type="term" value="F:GTPase activity"/>
    <property type="evidence" value="ECO:0007669"/>
    <property type="project" value="InterPro"/>
</dbReference>
<evidence type="ECO:0000313" key="5">
    <source>
        <dbReference type="EMBL" id="CAB0036242.1"/>
    </source>
</evidence>
<dbReference type="SUPFAM" id="SSF54695">
    <property type="entry name" value="POZ domain"/>
    <property type="match status" value="2"/>
</dbReference>
<dbReference type="PANTHER" id="PTHR24072">
    <property type="entry name" value="RHO FAMILY GTPASE"/>
    <property type="match status" value="1"/>
</dbReference>
<dbReference type="SMART" id="SM00225">
    <property type="entry name" value="BTB"/>
    <property type="match status" value="2"/>
</dbReference>
<evidence type="ECO:0000259" key="4">
    <source>
        <dbReference type="PROSITE" id="PS50097"/>
    </source>
</evidence>
<dbReference type="GO" id="GO:0003006">
    <property type="term" value="P:developmental process involved in reproduction"/>
    <property type="evidence" value="ECO:0007669"/>
    <property type="project" value="UniProtKB-ARBA"/>
</dbReference>
<proteinExistence type="predicted"/>
<feature type="domain" description="BTB" evidence="4">
    <location>
        <begin position="267"/>
        <end position="303"/>
    </location>
</feature>
<dbReference type="PROSITE" id="PS50097">
    <property type="entry name" value="BTB"/>
    <property type="match status" value="2"/>
</dbReference>
<dbReference type="InterPro" id="IPR001806">
    <property type="entry name" value="Small_GTPase"/>
</dbReference>
<keyword evidence="6" id="KW-1185">Reference proteome</keyword>
<keyword evidence="1" id="KW-0547">Nucleotide-binding</keyword>
<dbReference type="Pfam" id="PF00651">
    <property type="entry name" value="BTB"/>
    <property type="match status" value="2"/>
</dbReference>
<dbReference type="Gene3D" id="3.40.50.300">
    <property type="entry name" value="P-loop containing nucleotide triphosphate hydrolases"/>
    <property type="match status" value="2"/>
</dbReference>